<organism evidence="1 2">
    <name type="scientific">Paenibacillus terreus</name>
    <dbReference type="NCBI Taxonomy" id="1387834"/>
    <lineage>
        <taxon>Bacteria</taxon>
        <taxon>Bacillati</taxon>
        <taxon>Bacillota</taxon>
        <taxon>Bacilli</taxon>
        <taxon>Bacillales</taxon>
        <taxon>Paenibacillaceae</taxon>
        <taxon>Paenibacillus</taxon>
    </lineage>
</organism>
<protein>
    <submittedName>
        <fullName evidence="1">Uncharacterized protein</fullName>
    </submittedName>
</protein>
<accession>A0ABV5B919</accession>
<dbReference type="Proteomes" id="UP001580407">
    <property type="component" value="Unassembled WGS sequence"/>
</dbReference>
<name>A0ABV5B919_9BACL</name>
<evidence type="ECO:0000313" key="2">
    <source>
        <dbReference type="Proteomes" id="UP001580407"/>
    </source>
</evidence>
<dbReference type="RefSeq" id="WP_375525948.1">
    <property type="nucleotide sequence ID" value="NZ_JBHILM010000015.1"/>
</dbReference>
<dbReference type="EMBL" id="JBHILM010000015">
    <property type="protein sequence ID" value="MFB5682191.1"/>
    <property type="molecule type" value="Genomic_DNA"/>
</dbReference>
<evidence type="ECO:0000313" key="1">
    <source>
        <dbReference type="EMBL" id="MFB5682191.1"/>
    </source>
</evidence>
<keyword evidence="2" id="KW-1185">Reference proteome</keyword>
<gene>
    <name evidence="1" type="ORF">ACE3NQ_14800</name>
</gene>
<proteinExistence type="predicted"/>
<sequence>MSPRIAAGNEPPHVNAHPFPLLSKEPYVRLAAVYYAQAAAKPIILYILMPSQSQSP</sequence>
<reference evidence="1 2" key="1">
    <citation type="submission" date="2024-09" db="EMBL/GenBank/DDBJ databases">
        <authorList>
            <person name="Ruan L."/>
        </authorList>
    </citation>
    <scope>NUCLEOTIDE SEQUENCE [LARGE SCALE GENOMIC DNA]</scope>
    <source>
        <strain evidence="1 2">D33</strain>
    </source>
</reference>
<comment type="caution">
    <text evidence="1">The sequence shown here is derived from an EMBL/GenBank/DDBJ whole genome shotgun (WGS) entry which is preliminary data.</text>
</comment>